<gene>
    <name evidence="1" type="ORF">E6H01_06230</name>
</gene>
<organism evidence="1 2">
    <name type="scientific">Candidatus Segetimicrobium genomatis</name>
    <dbReference type="NCBI Taxonomy" id="2569760"/>
    <lineage>
        <taxon>Bacteria</taxon>
        <taxon>Bacillati</taxon>
        <taxon>Candidatus Sysuimicrobiota</taxon>
        <taxon>Candidatus Sysuimicrobiia</taxon>
        <taxon>Candidatus Sysuimicrobiales</taxon>
        <taxon>Candidatus Segetimicrobiaceae</taxon>
        <taxon>Candidatus Segetimicrobium</taxon>
    </lineage>
</organism>
<evidence type="ECO:0000313" key="2">
    <source>
        <dbReference type="Proteomes" id="UP000319353"/>
    </source>
</evidence>
<evidence type="ECO:0000313" key="1">
    <source>
        <dbReference type="EMBL" id="TMJ02796.1"/>
    </source>
</evidence>
<evidence type="ECO:0008006" key="3">
    <source>
        <dbReference type="Google" id="ProtNLM"/>
    </source>
</evidence>
<dbReference type="EMBL" id="VBAL01000071">
    <property type="protein sequence ID" value="TMJ02796.1"/>
    <property type="molecule type" value="Genomic_DNA"/>
</dbReference>
<proteinExistence type="predicted"/>
<dbReference type="Gene3D" id="3.40.50.1110">
    <property type="entry name" value="SGNH hydrolase"/>
    <property type="match status" value="1"/>
</dbReference>
<accession>A0A537L4G8</accession>
<reference evidence="1 2" key="1">
    <citation type="journal article" date="2019" name="Nat. Microbiol.">
        <title>Mediterranean grassland soil C-N compound turnover is dependent on rainfall and depth, and is mediated by genomically divergent microorganisms.</title>
        <authorList>
            <person name="Diamond S."/>
            <person name="Andeer P.F."/>
            <person name="Li Z."/>
            <person name="Crits-Christoph A."/>
            <person name="Burstein D."/>
            <person name="Anantharaman K."/>
            <person name="Lane K.R."/>
            <person name="Thomas B.C."/>
            <person name="Pan C."/>
            <person name="Northen T.R."/>
            <person name="Banfield J.F."/>
        </authorList>
    </citation>
    <scope>NUCLEOTIDE SEQUENCE [LARGE SCALE GENOMIC DNA]</scope>
    <source>
        <strain evidence="1">NP_4</strain>
    </source>
</reference>
<sequence length="399" mass="44009">MATNGTVRSADVETRAQRPNAWPARSRVALVNGSLLLLSLAAASGAGEVAVRVLAPQQLILKRPDVWKAVDTLGWVHRANLRTTINTGERSVHVVTDQDGFRVGGTRHTAVQKHVLLLGDSFMEAFQVEYEESLAGLLEARLPARIGMSVDVANTAVGGWDPPQYLLQARALLGRRRFDLVLVSLYVGNDVVSTRPDRFPPRAPKEVHALRVPRRLVGSEWVDAVLYPINDFLEVRSQLYVFLKTRLHTARMRVHLAADYFPTVLLRTEATAPRWEVTAQICRDIAALADRAGIPTLFVLVPTPYQVDPAAFAQFLRGFQIDSAAIDVDQPSRLLRLALEKQHLTVLDALPAFRVAQSAGMTLYGHVDNHLSPAGHGVLERYLEAGVAAKLRDTTPDDR</sequence>
<comment type="caution">
    <text evidence="1">The sequence shown here is derived from an EMBL/GenBank/DDBJ whole genome shotgun (WGS) entry which is preliminary data.</text>
</comment>
<dbReference type="SUPFAM" id="SSF52266">
    <property type="entry name" value="SGNH hydrolase"/>
    <property type="match status" value="1"/>
</dbReference>
<name>A0A537L4G8_9BACT</name>
<protein>
    <recommendedName>
        <fullName evidence="3">SGNH hydrolase-type esterase domain-containing protein</fullName>
    </recommendedName>
</protein>
<dbReference type="Proteomes" id="UP000319353">
    <property type="component" value="Unassembled WGS sequence"/>
</dbReference>
<dbReference type="AlphaFoldDB" id="A0A537L4G8"/>
<dbReference type="InterPro" id="IPR036514">
    <property type="entry name" value="SGNH_hydro_sf"/>
</dbReference>